<dbReference type="Pfam" id="PF01032">
    <property type="entry name" value="FecCD"/>
    <property type="match status" value="1"/>
</dbReference>
<evidence type="ECO:0000256" key="3">
    <source>
        <dbReference type="ARBA" id="ARBA00022448"/>
    </source>
</evidence>
<feature type="transmembrane region" description="Helical" evidence="8">
    <location>
        <begin position="131"/>
        <end position="148"/>
    </location>
</feature>
<comment type="similarity">
    <text evidence="2">Belongs to the binding-protein-dependent transport system permease family. FecCD subfamily.</text>
</comment>
<dbReference type="Proteomes" id="UP000538931">
    <property type="component" value="Unassembled WGS sequence"/>
</dbReference>
<feature type="transmembrane region" description="Helical" evidence="8">
    <location>
        <begin position="160"/>
        <end position="183"/>
    </location>
</feature>
<comment type="caution">
    <text evidence="9">The sequence shown here is derived from an EMBL/GenBank/DDBJ whole genome shotgun (WGS) entry which is preliminary data.</text>
</comment>
<evidence type="ECO:0000256" key="2">
    <source>
        <dbReference type="ARBA" id="ARBA00007935"/>
    </source>
</evidence>
<dbReference type="RefSeq" id="WP_181740829.1">
    <property type="nucleotide sequence ID" value="NZ_JACEMT010000052.1"/>
</dbReference>
<dbReference type="PANTHER" id="PTHR30472">
    <property type="entry name" value="FERRIC ENTEROBACTIN TRANSPORT SYSTEM PERMEASE PROTEIN"/>
    <property type="match status" value="1"/>
</dbReference>
<dbReference type="GO" id="GO:0022857">
    <property type="term" value="F:transmembrane transporter activity"/>
    <property type="evidence" value="ECO:0007669"/>
    <property type="project" value="InterPro"/>
</dbReference>
<comment type="subcellular location">
    <subcellularLocation>
        <location evidence="1">Cell membrane</location>
        <topology evidence="1">Multi-pass membrane protein</topology>
    </subcellularLocation>
</comment>
<feature type="transmembrane region" description="Helical" evidence="8">
    <location>
        <begin position="316"/>
        <end position="339"/>
    </location>
</feature>
<feature type="transmembrane region" description="Helical" evidence="8">
    <location>
        <begin position="288"/>
        <end position="310"/>
    </location>
</feature>
<dbReference type="PANTHER" id="PTHR30472:SF24">
    <property type="entry name" value="FERRIC ENTEROBACTIN TRANSPORT SYSTEM PERMEASE PROTEIN FEPG"/>
    <property type="match status" value="1"/>
</dbReference>
<dbReference type="InterPro" id="IPR000522">
    <property type="entry name" value="ABC_transptr_permease_BtuC"/>
</dbReference>
<evidence type="ECO:0000256" key="6">
    <source>
        <dbReference type="ARBA" id="ARBA00022989"/>
    </source>
</evidence>
<reference evidence="9 10" key="1">
    <citation type="submission" date="2020-07" db="EMBL/GenBank/DDBJ databases">
        <title>Bacterium isolated from marien macroalgae.</title>
        <authorList>
            <person name="Zhu K."/>
            <person name="Lu D."/>
            <person name="Du Z."/>
        </authorList>
    </citation>
    <scope>NUCLEOTIDE SEQUENCE [LARGE SCALE GENOMIC DNA]</scope>
    <source>
        <strain evidence="9 10">3-1745</strain>
    </source>
</reference>
<dbReference type="AlphaFoldDB" id="A0A7W2ACL4"/>
<evidence type="ECO:0000313" key="10">
    <source>
        <dbReference type="Proteomes" id="UP000538931"/>
    </source>
</evidence>
<evidence type="ECO:0000313" key="9">
    <source>
        <dbReference type="EMBL" id="MBA4503250.1"/>
    </source>
</evidence>
<name>A0A7W2ACL4_9GAMM</name>
<protein>
    <submittedName>
        <fullName evidence="9">Iron chelate uptake ABC transporter family permease subunit</fullName>
    </submittedName>
</protein>
<evidence type="ECO:0000256" key="8">
    <source>
        <dbReference type="SAM" id="Phobius"/>
    </source>
</evidence>
<keyword evidence="6 8" id="KW-1133">Transmembrane helix</keyword>
<proteinExistence type="inferred from homology"/>
<dbReference type="Gene3D" id="1.10.3470.10">
    <property type="entry name" value="ABC transporter involved in vitamin B12 uptake, BtuC"/>
    <property type="match status" value="1"/>
</dbReference>
<accession>A0A7W2ACL4</accession>
<feature type="transmembrane region" description="Helical" evidence="8">
    <location>
        <begin position="107"/>
        <end position="125"/>
    </location>
</feature>
<dbReference type="SUPFAM" id="SSF81345">
    <property type="entry name" value="ABC transporter involved in vitamin B12 uptake, BtuC"/>
    <property type="match status" value="1"/>
</dbReference>
<feature type="transmembrane region" description="Helical" evidence="8">
    <location>
        <begin position="250"/>
        <end position="276"/>
    </location>
</feature>
<dbReference type="InterPro" id="IPR037294">
    <property type="entry name" value="ABC_BtuC-like"/>
</dbReference>
<keyword evidence="5 8" id="KW-0812">Transmembrane</keyword>
<evidence type="ECO:0000256" key="5">
    <source>
        <dbReference type="ARBA" id="ARBA00022692"/>
    </source>
</evidence>
<organism evidence="9 10">
    <name type="scientific">Marinobacterium marinum</name>
    <dbReference type="NCBI Taxonomy" id="2756129"/>
    <lineage>
        <taxon>Bacteria</taxon>
        <taxon>Pseudomonadati</taxon>
        <taxon>Pseudomonadota</taxon>
        <taxon>Gammaproteobacteria</taxon>
        <taxon>Oceanospirillales</taxon>
        <taxon>Oceanospirillaceae</taxon>
        <taxon>Marinobacterium</taxon>
    </lineage>
</organism>
<dbReference type="GO" id="GO:0033214">
    <property type="term" value="P:siderophore-iron import into cell"/>
    <property type="evidence" value="ECO:0007669"/>
    <property type="project" value="TreeGrafter"/>
</dbReference>
<evidence type="ECO:0000256" key="4">
    <source>
        <dbReference type="ARBA" id="ARBA00022475"/>
    </source>
</evidence>
<keyword evidence="4" id="KW-1003">Cell membrane</keyword>
<keyword evidence="3" id="KW-0813">Transport</keyword>
<evidence type="ECO:0000256" key="1">
    <source>
        <dbReference type="ARBA" id="ARBA00004651"/>
    </source>
</evidence>
<keyword evidence="10" id="KW-1185">Reference proteome</keyword>
<dbReference type="GO" id="GO:0005886">
    <property type="term" value="C:plasma membrane"/>
    <property type="evidence" value="ECO:0007669"/>
    <property type="project" value="UniProtKB-SubCell"/>
</dbReference>
<feature type="transmembrane region" description="Helical" evidence="8">
    <location>
        <begin position="75"/>
        <end position="95"/>
    </location>
</feature>
<evidence type="ECO:0000256" key="7">
    <source>
        <dbReference type="ARBA" id="ARBA00023136"/>
    </source>
</evidence>
<keyword evidence="7 8" id="KW-0472">Membrane</keyword>
<dbReference type="EMBL" id="JACEMT010000052">
    <property type="protein sequence ID" value="MBA4503250.1"/>
    <property type="molecule type" value="Genomic_DNA"/>
</dbReference>
<sequence>MMAPRFPLWRLGTLTLLAPNRAAVLTAVLGTALVMAAMLLSVTLGEPGLSLSGLVQVLGGEASPYDHWLLWQSRLPRALCALGVGVALGVSGAVFQSLSRNPLGSPDIIGVNTGASAGTLLWLMFLPAWPMFWGGLLGAVAVLVLLLPGLERSGRLSRNLVLMGVAINAFALALVQFVLTLVQREQAQQMLGYLSGSLAHKDWQQVALIGMTLAMALPGLLLLSRRLTLLTLGGEMAQGVGAGVRQTRLVALLLATVLALGAVLCAGPVAFVALVAPHLARWGSHSPALLRSGLIGALLLLGADTVTLMLPGVHRLPVGVLTALLGGSYLAWILFAGLFRSRSQARAGL</sequence>
<gene>
    <name evidence="9" type="ORF">H1S06_12885</name>
</gene>
<feature type="transmembrane region" description="Helical" evidence="8">
    <location>
        <begin position="203"/>
        <end position="222"/>
    </location>
</feature>